<dbReference type="EMBL" id="CP086322">
    <property type="protein sequence ID" value="UQA93340.1"/>
    <property type="molecule type" value="Genomic_DNA"/>
</dbReference>
<evidence type="ECO:0000256" key="1">
    <source>
        <dbReference type="ARBA" id="ARBA00004651"/>
    </source>
</evidence>
<evidence type="ECO:0000256" key="6">
    <source>
        <dbReference type="SAM" id="Phobius"/>
    </source>
</evidence>
<feature type="transmembrane region" description="Helical" evidence="6">
    <location>
        <begin position="675"/>
        <end position="696"/>
    </location>
</feature>
<protein>
    <submittedName>
        <fullName evidence="8">ABC transporter permease</fullName>
    </submittedName>
</protein>
<evidence type="ECO:0000256" key="4">
    <source>
        <dbReference type="ARBA" id="ARBA00022989"/>
    </source>
</evidence>
<comment type="subcellular location">
    <subcellularLocation>
        <location evidence="1">Cell membrane</location>
        <topology evidence="1">Multi-pass membrane protein</topology>
    </subcellularLocation>
</comment>
<accession>A0ABY4MAA5</accession>
<dbReference type="Pfam" id="PF02687">
    <property type="entry name" value="FtsX"/>
    <property type="match status" value="2"/>
</dbReference>
<evidence type="ECO:0000256" key="5">
    <source>
        <dbReference type="ARBA" id="ARBA00023136"/>
    </source>
</evidence>
<dbReference type="InterPro" id="IPR003838">
    <property type="entry name" value="ABC3_permease_C"/>
</dbReference>
<keyword evidence="2" id="KW-1003">Cell membrane</keyword>
<feature type="domain" description="ABC3 transporter permease C-terminal" evidence="7">
    <location>
        <begin position="214"/>
        <end position="322"/>
    </location>
</feature>
<evidence type="ECO:0000256" key="2">
    <source>
        <dbReference type="ARBA" id="ARBA00022475"/>
    </source>
</evidence>
<keyword evidence="9" id="KW-1185">Reference proteome</keyword>
<dbReference type="Proteomes" id="UP000830115">
    <property type="component" value="Chromosome"/>
</dbReference>
<feature type="transmembrane region" description="Helical" evidence="6">
    <location>
        <begin position="341"/>
        <end position="361"/>
    </location>
</feature>
<organism evidence="8 9">
    <name type="scientific">Streptomyces halobius</name>
    <dbReference type="NCBI Taxonomy" id="2879846"/>
    <lineage>
        <taxon>Bacteria</taxon>
        <taxon>Bacillati</taxon>
        <taxon>Actinomycetota</taxon>
        <taxon>Actinomycetes</taxon>
        <taxon>Kitasatosporales</taxon>
        <taxon>Streptomycetaceae</taxon>
        <taxon>Streptomyces</taxon>
    </lineage>
</organism>
<keyword evidence="3 6" id="KW-0812">Transmembrane</keyword>
<feature type="transmembrane region" description="Helical" evidence="6">
    <location>
        <begin position="373"/>
        <end position="400"/>
    </location>
</feature>
<feature type="transmembrane region" description="Helical" evidence="6">
    <location>
        <begin position="257"/>
        <end position="279"/>
    </location>
</feature>
<gene>
    <name evidence="8" type="ORF">K9S39_17150</name>
</gene>
<evidence type="ECO:0000313" key="9">
    <source>
        <dbReference type="Proteomes" id="UP000830115"/>
    </source>
</evidence>
<dbReference type="RefSeq" id="WP_248864219.1">
    <property type="nucleotide sequence ID" value="NZ_CP086322.1"/>
</dbReference>
<keyword evidence="5 6" id="KW-0472">Membrane</keyword>
<proteinExistence type="predicted"/>
<sequence>MQDPRGRPAVRFTHDLLMGARFAVIGGRHGWLRTVLTALGVGLGVAVLLLAAAIPSALTAAKHREAARTTVSVEEGHGPTDRTLLIASVNSGYRDMAVNGLAVQAEGPHAPVPPGLSRLPGPGELAVSPALAELLASPDGALLKERFPQLRITAHIGDEGLINPGELLYYQGTDALRAPDDGVDRITEFGTVGNPVEPEPLVVLAIIVGCAALLVPVTVFVATAIRLGGERRDLRLAALRLVGADRATTRRIAAGEALAGSLLGLLTGTALFLAVRIPLSSLTLFGLGAFPSDVVPDPVLTSVIALGLPVCAVGVALFTMRRVTVEPLGVTRKAPPLRRRLWWRPLLPAAGVALLLPQVIGGVRSGDAASAQVIVGVSLLLLGVAAFLPWLLDAVVAWLCRGGLGRRGGQSWHLAVRRLQLTSGTASRSISGITVAVAGAIAAQVLLSGALPGLTDMPRGSSRWVVAGAREDTAPAARAHRLDARLGTAEGVRASHGLITGYADSAAHQRAMAHGSGHEDDDPEPYPVTVADCATLRALTRITACSDGDVFLAEDPDDAFRLPRPGERLALSPLGSEEAGHKPATWTVPATARHTAPARELPPRVDATGLLATPRALDATHLHDATVNVMLRLDPDRPDALDHVRNIAAQVDIRAELYTYDAADTDDALGTVRRALAAGAVAVLVLIGAGLLITTLEQLHERARLLSALDALGTPRTVLGLSVLWYTTIPVVLGLTLAVACGLGLGTLLLHMVDRPPMPDWPTILTLTGTAAVVIVGVTVMSLPLLWRLMRPEGLRTE</sequence>
<feature type="transmembrane region" description="Helical" evidence="6">
    <location>
        <begin position="723"/>
        <end position="752"/>
    </location>
</feature>
<feature type="domain" description="ABC3 transporter permease C-terminal" evidence="7">
    <location>
        <begin position="680"/>
        <end position="782"/>
    </location>
</feature>
<evidence type="ECO:0000256" key="3">
    <source>
        <dbReference type="ARBA" id="ARBA00022692"/>
    </source>
</evidence>
<reference evidence="8" key="1">
    <citation type="submission" date="2021-10" db="EMBL/GenBank/DDBJ databases">
        <title>Streptomyces nigrumlapis sp.nov.,an antimicrobial producing actinobacterium isolated from Black Gobi rocks.</title>
        <authorList>
            <person name="Wen Y."/>
            <person name="Zhang W."/>
            <person name="Liu X.G."/>
        </authorList>
    </citation>
    <scope>NUCLEOTIDE SEQUENCE</scope>
    <source>
        <strain evidence="8">ST13-2-2</strain>
    </source>
</reference>
<feature type="transmembrane region" description="Helical" evidence="6">
    <location>
        <begin position="299"/>
        <end position="320"/>
    </location>
</feature>
<feature type="transmembrane region" description="Helical" evidence="6">
    <location>
        <begin position="31"/>
        <end position="54"/>
    </location>
</feature>
<evidence type="ECO:0000259" key="7">
    <source>
        <dbReference type="Pfam" id="PF02687"/>
    </source>
</evidence>
<feature type="transmembrane region" description="Helical" evidence="6">
    <location>
        <begin position="764"/>
        <end position="787"/>
    </location>
</feature>
<evidence type="ECO:0000313" key="8">
    <source>
        <dbReference type="EMBL" id="UQA93340.1"/>
    </source>
</evidence>
<feature type="transmembrane region" description="Helical" evidence="6">
    <location>
        <begin position="201"/>
        <end position="225"/>
    </location>
</feature>
<name>A0ABY4MAA5_9ACTN</name>
<keyword evidence="4 6" id="KW-1133">Transmembrane helix</keyword>